<feature type="compositionally biased region" description="Low complexity" evidence="1">
    <location>
        <begin position="162"/>
        <end position="176"/>
    </location>
</feature>
<feature type="compositionally biased region" description="Basic and acidic residues" evidence="1">
    <location>
        <begin position="144"/>
        <end position="158"/>
    </location>
</feature>
<evidence type="ECO:0000313" key="2">
    <source>
        <dbReference type="EMBL" id="GMI07001.1"/>
    </source>
</evidence>
<feature type="compositionally biased region" description="Gly residues" evidence="1">
    <location>
        <begin position="127"/>
        <end position="142"/>
    </location>
</feature>
<keyword evidence="3" id="KW-1185">Reference proteome</keyword>
<dbReference type="Proteomes" id="UP001165082">
    <property type="component" value="Unassembled WGS sequence"/>
</dbReference>
<feature type="compositionally biased region" description="Pro residues" evidence="1">
    <location>
        <begin position="218"/>
        <end position="233"/>
    </location>
</feature>
<feature type="compositionally biased region" description="Basic and acidic residues" evidence="1">
    <location>
        <begin position="263"/>
        <end position="277"/>
    </location>
</feature>
<dbReference type="AlphaFoldDB" id="A0A9W7F8X2"/>
<feature type="region of interest" description="Disordered" evidence="1">
    <location>
        <begin position="251"/>
        <end position="295"/>
    </location>
</feature>
<name>A0A9W7F8X2_9STRA</name>
<proteinExistence type="predicted"/>
<evidence type="ECO:0000313" key="3">
    <source>
        <dbReference type="Proteomes" id="UP001165082"/>
    </source>
</evidence>
<protein>
    <submittedName>
        <fullName evidence="2">Uncharacterized protein</fullName>
    </submittedName>
</protein>
<comment type="caution">
    <text evidence="2">The sequence shown here is derived from an EMBL/GenBank/DDBJ whole genome shotgun (WGS) entry which is preliminary data.</text>
</comment>
<feature type="region of interest" description="Disordered" evidence="1">
    <location>
        <begin position="125"/>
        <end position="239"/>
    </location>
</feature>
<gene>
    <name evidence="2" type="ORF">TrRE_jg1634</name>
</gene>
<accession>A0A9W7F8X2</accession>
<evidence type="ECO:0000256" key="1">
    <source>
        <dbReference type="SAM" id="MobiDB-lite"/>
    </source>
</evidence>
<reference evidence="2" key="1">
    <citation type="submission" date="2022-07" db="EMBL/GenBank/DDBJ databases">
        <title>Genome analysis of Parmales, a sister group of diatoms, reveals the evolutionary specialization of diatoms from phago-mixotrophs to photoautotrophs.</title>
        <authorList>
            <person name="Ban H."/>
            <person name="Sato S."/>
            <person name="Yoshikawa S."/>
            <person name="Kazumasa Y."/>
            <person name="Nakamura Y."/>
            <person name="Ichinomiya M."/>
            <person name="Saitoh K."/>
            <person name="Sato N."/>
            <person name="Blanc-Mathieu R."/>
            <person name="Endo H."/>
            <person name="Kuwata A."/>
            <person name="Ogata H."/>
        </authorList>
    </citation>
    <scope>NUCLEOTIDE SEQUENCE</scope>
</reference>
<organism evidence="2 3">
    <name type="scientific">Triparma retinervis</name>
    <dbReference type="NCBI Taxonomy" id="2557542"/>
    <lineage>
        <taxon>Eukaryota</taxon>
        <taxon>Sar</taxon>
        <taxon>Stramenopiles</taxon>
        <taxon>Ochrophyta</taxon>
        <taxon>Bolidophyceae</taxon>
        <taxon>Parmales</taxon>
        <taxon>Triparmaceae</taxon>
        <taxon>Triparma</taxon>
    </lineage>
</organism>
<dbReference type="EMBL" id="BRXZ01000188">
    <property type="protein sequence ID" value="GMI07001.1"/>
    <property type="molecule type" value="Genomic_DNA"/>
</dbReference>
<sequence length="295" mass="31446">MTIEERVARRGHLNATLAKSHLLSATVAGLVVSDQAGRVEKRELLRLAESLKGWMKGRGRSRAGIKETKNAMRAAVGGREGKGSRREVERRLKMLAGEVGGWIEVGDDFVKVKEKGWAAAREKLGGREAGGGKGRIGGGGGKTWRKEGNSVVVEERRGGGTTTTKTTNTNTNTNTSKGKRMSPSNIVGRGDSLASITNSDVSGQEAGGGKRPRISPGPSLPPPPHPLQPPPPRVNDGLTFEVGAGVSTRYYNGETAAGEGGEEETRRAKDIGDDKSKRGLKRLFNTMMKGKRLKD</sequence>